<dbReference type="GO" id="GO:0003723">
    <property type="term" value="F:RNA binding"/>
    <property type="evidence" value="ECO:0007669"/>
    <property type="project" value="InterPro"/>
</dbReference>
<gene>
    <name evidence="3" type="ORF">F0U44_19830</name>
</gene>
<reference evidence="3 4" key="2">
    <citation type="submission" date="2019-09" db="EMBL/GenBank/DDBJ databases">
        <authorList>
            <person name="Jin C."/>
        </authorList>
    </citation>
    <scope>NUCLEOTIDE SEQUENCE [LARGE SCALE GENOMIC DNA]</scope>
    <source>
        <strain evidence="3 4">BN130099</strain>
    </source>
</reference>
<feature type="region of interest" description="Disordered" evidence="1">
    <location>
        <begin position="1"/>
        <end position="50"/>
    </location>
</feature>
<evidence type="ECO:0000313" key="4">
    <source>
        <dbReference type="Proteomes" id="UP000325003"/>
    </source>
</evidence>
<protein>
    <submittedName>
        <fullName evidence="3">ANTAR domain-containing protein</fullName>
    </submittedName>
</protein>
<dbReference type="InterPro" id="IPR036388">
    <property type="entry name" value="WH-like_DNA-bd_sf"/>
</dbReference>
<name>A0A5B1L6U0_9ACTN</name>
<dbReference type="EMBL" id="VUJV01000008">
    <property type="protein sequence ID" value="KAA1415888.1"/>
    <property type="molecule type" value="Genomic_DNA"/>
</dbReference>
<accession>A0A5B1L6U0</accession>
<evidence type="ECO:0000259" key="2">
    <source>
        <dbReference type="PROSITE" id="PS50921"/>
    </source>
</evidence>
<reference evidence="3 4" key="1">
    <citation type="submission" date="2019-09" db="EMBL/GenBank/DDBJ databases">
        <title>Nocardioides panacisoli sp. nov., isolated from the soil of a ginseng field.</title>
        <authorList>
            <person name="Cho C."/>
        </authorList>
    </citation>
    <scope>NUCLEOTIDE SEQUENCE [LARGE SCALE GENOMIC DNA]</scope>
    <source>
        <strain evidence="3 4">BN130099</strain>
    </source>
</reference>
<evidence type="ECO:0000313" key="3">
    <source>
        <dbReference type="EMBL" id="KAA1415888.1"/>
    </source>
</evidence>
<dbReference type="Pfam" id="PF03861">
    <property type="entry name" value="ANTAR"/>
    <property type="match status" value="1"/>
</dbReference>
<proteinExistence type="predicted"/>
<dbReference type="Gene3D" id="1.10.10.10">
    <property type="entry name" value="Winged helix-like DNA-binding domain superfamily/Winged helix DNA-binding domain"/>
    <property type="match status" value="1"/>
</dbReference>
<comment type="caution">
    <text evidence="3">The sequence shown here is derived from an EMBL/GenBank/DDBJ whole genome shotgun (WGS) entry which is preliminary data.</text>
</comment>
<dbReference type="PROSITE" id="PS50921">
    <property type="entry name" value="ANTAR"/>
    <property type="match status" value="1"/>
</dbReference>
<dbReference type="AlphaFoldDB" id="A0A5B1L6U0"/>
<keyword evidence="4" id="KW-1185">Reference proteome</keyword>
<dbReference type="SMART" id="SM01012">
    <property type="entry name" value="ANTAR"/>
    <property type="match status" value="1"/>
</dbReference>
<evidence type="ECO:0000256" key="1">
    <source>
        <dbReference type="SAM" id="MobiDB-lite"/>
    </source>
</evidence>
<feature type="domain" description="ANTAR" evidence="2">
    <location>
        <begin position="132"/>
        <end position="193"/>
    </location>
</feature>
<dbReference type="InterPro" id="IPR005561">
    <property type="entry name" value="ANTAR"/>
</dbReference>
<sequence length="204" mass="22551">MPRVRAHAASGVPPSPRHDTDGLPAPGAARPCPARPHRLGPVGRDRRRCRGPLGIRRRESLQRAVPRNLRGVARRHPEARLTGRDISTAFSEHDRAFRAVPRLRRAALNAAVLDEAECTGHDRATEDLRAALADAVRTADQLQDGLLSNRTIGKALGLLMAQYHLDDEAAFDKLRDHSRDLNLKIRDLAQRIVDHHNSGCRSAD</sequence>
<dbReference type="SUPFAM" id="SSF52172">
    <property type="entry name" value="CheY-like"/>
    <property type="match status" value="1"/>
</dbReference>
<dbReference type="InterPro" id="IPR011006">
    <property type="entry name" value="CheY-like_superfamily"/>
</dbReference>
<organism evidence="3 4">
    <name type="scientific">Nocardioides humilatus</name>
    <dbReference type="NCBI Taxonomy" id="2607660"/>
    <lineage>
        <taxon>Bacteria</taxon>
        <taxon>Bacillati</taxon>
        <taxon>Actinomycetota</taxon>
        <taxon>Actinomycetes</taxon>
        <taxon>Propionibacteriales</taxon>
        <taxon>Nocardioidaceae</taxon>
        <taxon>Nocardioides</taxon>
    </lineage>
</organism>
<dbReference type="Proteomes" id="UP000325003">
    <property type="component" value="Unassembled WGS sequence"/>
</dbReference>